<organism evidence="1 2">
    <name type="scientific">Trachymyrmex septentrionalis</name>
    <dbReference type="NCBI Taxonomy" id="34720"/>
    <lineage>
        <taxon>Eukaryota</taxon>
        <taxon>Metazoa</taxon>
        <taxon>Ecdysozoa</taxon>
        <taxon>Arthropoda</taxon>
        <taxon>Hexapoda</taxon>
        <taxon>Insecta</taxon>
        <taxon>Pterygota</taxon>
        <taxon>Neoptera</taxon>
        <taxon>Endopterygota</taxon>
        <taxon>Hymenoptera</taxon>
        <taxon>Apocrita</taxon>
        <taxon>Aculeata</taxon>
        <taxon>Formicoidea</taxon>
        <taxon>Formicidae</taxon>
        <taxon>Myrmicinae</taxon>
        <taxon>Trachymyrmex</taxon>
    </lineage>
</organism>
<proteinExistence type="predicted"/>
<dbReference type="Proteomes" id="UP000078541">
    <property type="component" value="Unassembled WGS sequence"/>
</dbReference>
<protein>
    <recommendedName>
        <fullName evidence="3">Helix-turn-helix type 11 domain-containing protein</fullName>
    </recommendedName>
</protein>
<dbReference type="EMBL" id="KQ981702">
    <property type="protein sequence ID" value="KYN37465.1"/>
    <property type="molecule type" value="Genomic_DNA"/>
</dbReference>
<keyword evidence="2" id="KW-1185">Reference proteome</keyword>
<evidence type="ECO:0000313" key="2">
    <source>
        <dbReference type="Proteomes" id="UP000078541"/>
    </source>
</evidence>
<reference evidence="1 2" key="1">
    <citation type="submission" date="2016-03" db="EMBL/GenBank/DDBJ databases">
        <title>Trachymyrmex septentrionalis WGS genome.</title>
        <authorList>
            <person name="Nygaard S."/>
            <person name="Hu H."/>
            <person name="Boomsma J."/>
            <person name="Zhang G."/>
        </authorList>
    </citation>
    <scope>NUCLEOTIDE SEQUENCE [LARGE SCALE GENOMIC DNA]</scope>
    <source>
        <strain evidence="1">Tsep2-gDNA-1</strain>
        <tissue evidence="1">Whole body</tissue>
    </source>
</reference>
<accession>A0A151JVM0</accession>
<evidence type="ECO:0000313" key="1">
    <source>
        <dbReference type="EMBL" id="KYN37465.1"/>
    </source>
</evidence>
<sequence length="63" mass="6896">CACTRADKQAQAGGRQSGKQTSADLRALLDENSVQSISELAEELNIDRTTVIKCLYTKKKIIL</sequence>
<dbReference type="Gene3D" id="1.10.10.10">
    <property type="entry name" value="Winged helix-like DNA-binding domain superfamily/Winged helix DNA-binding domain"/>
    <property type="match status" value="1"/>
</dbReference>
<evidence type="ECO:0008006" key="3">
    <source>
        <dbReference type="Google" id="ProtNLM"/>
    </source>
</evidence>
<gene>
    <name evidence="1" type="ORF">ALC56_08178</name>
</gene>
<name>A0A151JVM0_9HYME</name>
<dbReference type="InterPro" id="IPR036388">
    <property type="entry name" value="WH-like_DNA-bd_sf"/>
</dbReference>
<feature type="non-terminal residue" evidence="1">
    <location>
        <position position="1"/>
    </location>
</feature>
<dbReference type="AlphaFoldDB" id="A0A151JVM0"/>